<proteinExistence type="predicted"/>
<keyword evidence="2" id="KW-1185">Reference proteome</keyword>
<gene>
    <name evidence="1" type="ORF">QYF61_009750</name>
</gene>
<comment type="caution">
    <text evidence="1">The sequence shown here is derived from an EMBL/GenBank/DDBJ whole genome shotgun (WGS) entry which is preliminary data.</text>
</comment>
<accession>A0AAN7MMB4</accession>
<dbReference type="Proteomes" id="UP001333110">
    <property type="component" value="Unassembled WGS sequence"/>
</dbReference>
<dbReference type="PANTHER" id="PTHR21856">
    <property type="entry name" value="FIBROUS SHEATH-INTERACTING PROTEIN 2"/>
    <property type="match status" value="1"/>
</dbReference>
<organism evidence="1 2">
    <name type="scientific">Mycteria americana</name>
    <name type="common">Wood stork</name>
    <dbReference type="NCBI Taxonomy" id="33587"/>
    <lineage>
        <taxon>Eukaryota</taxon>
        <taxon>Metazoa</taxon>
        <taxon>Chordata</taxon>
        <taxon>Craniata</taxon>
        <taxon>Vertebrata</taxon>
        <taxon>Euteleostomi</taxon>
        <taxon>Archelosauria</taxon>
        <taxon>Archosauria</taxon>
        <taxon>Dinosauria</taxon>
        <taxon>Saurischia</taxon>
        <taxon>Theropoda</taxon>
        <taxon>Coelurosauria</taxon>
        <taxon>Aves</taxon>
        <taxon>Neognathae</taxon>
        <taxon>Neoaves</taxon>
        <taxon>Aequornithes</taxon>
        <taxon>Ciconiiformes</taxon>
        <taxon>Ciconiidae</taxon>
        <taxon>Mycteria</taxon>
    </lineage>
</organism>
<dbReference type="EMBL" id="JAUNZN010000014">
    <property type="protein sequence ID" value="KAK4812578.1"/>
    <property type="molecule type" value="Genomic_DNA"/>
</dbReference>
<sequence length="230" mass="25401">MERLGNRRQPLAEGGTGLLDLPLGVKIPLLPGSKPVFCRTQLGEKVKEVERGRKALLFYGVPVIQRSPCGRLLYSGRCSPSVWRRWGAEESSWLSGAETKRRTCQLSGLVSGTVQACGGAPACSRRQRVRVPGQPQPSPAHHSLAQSSLALQPGCGVLCAFRRMEKSLHQPSGYFDLGDPCCRLLSTEYNSLHDPHLRAYHKRKDNLQRLKIPQAQGQPAEAEERGLHHQ</sequence>
<protein>
    <submittedName>
        <fullName evidence="1">Uncharacterized protein</fullName>
    </submittedName>
</protein>
<evidence type="ECO:0000313" key="2">
    <source>
        <dbReference type="Proteomes" id="UP001333110"/>
    </source>
</evidence>
<dbReference type="PANTHER" id="PTHR21856:SF7">
    <property type="entry name" value="FIBROUS SHEATH-INTERACTING PROTEIN 2"/>
    <property type="match status" value="1"/>
</dbReference>
<dbReference type="AlphaFoldDB" id="A0AAN7MMB4"/>
<dbReference type="GO" id="GO:0005739">
    <property type="term" value="C:mitochondrion"/>
    <property type="evidence" value="ECO:0007669"/>
    <property type="project" value="TreeGrafter"/>
</dbReference>
<reference evidence="1 2" key="1">
    <citation type="journal article" date="2023" name="J. Hered.">
        <title>Chromosome-level genome of the wood stork (Mycteria americana) provides insight into avian chromosome evolution.</title>
        <authorList>
            <person name="Flamio R. Jr."/>
            <person name="Ramstad K.M."/>
        </authorList>
    </citation>
    <scope>NUCLEOTIDE SEQUENCE [LARGE SCALE GENOMIC DNA]</scope>
    <source>
        <strain evidence="1">JAX WOST 10</strain>
    </source>
</reference>
<name>A0AAN7MMB4_MYCAM</name>
<evidence type="ECO:0000313" key="1">
    <source>
        <dbReference type="EMBL" id="KAK4812578.1"/>
    </source>
</evidence>
<dbReference type="InterPro" id="IPR038891">
    <property type="entry name" value="FSIP2"/>
</dbReference>